<keyword evidence="3" id="KW-1185">Reference proteome</keyword>
<proteinExistence type="predicted"/>
<organism evidence="2 3">
    <name type="scientific">Halobellus rubicundus</name>
    <dbReference type="NCBI Taxonomy" id="2996466"/>
    <lineage>
        <taxon>Archaea</taxon>
        <taxon>Methanobacteriati</taxon>
        <taxon>Methanobacteriota</taxon>
        <taxon>Stenosarchaea group</taxon>
        <taxon>Halobacteria</taxon>
        <taxon>Halobacteriales</taxon>
        <taxon>Haloferacaceae</taxon>
        <taxon>Halobellus</taxon>
    </lineage>
</organism>
<dbReference type="AlphaFoldDB" id="A0ABD5MBZ3"/>
<keyword evidence="1" id="KW-1133">Transmembrane helix</keyword>
<keyword evidence="1" id="KW-0472">Membrane</keyword>
<evidence type="ECO:0000313" key="2">
    <source>
        <dbReference type="EMBL" id="MFA1611437.1"/>
    </source>
</evidence>
<protein>
    <submittedName>
        <fullName evidence="2">Uncharacterized protein</fullName>
    </submittedName>
</protein>
<feature type="transmembrane region" description="Helical" evidence="1">
    <location>
        <begin position="112"/>
        <end position="135"/>
    </location>
</feature>
<dbReference type="EMBL" id="JBGNYA010000001">
    <property type="protein sequence ID" value="MFA1611437.1"/>
    <property type="molecule type" value="Genomic_DNA"/>
</dbReference>
<keyword evidence="1" id="KW-0812">Transmembrane</keyword>
<feature type="transmembrane region" description="Helical" evidence="1">
    <location>
        <begin position="12"/>
        <end position="30"/>
    </location>
</feature>
<evidence type="ECO:0000313" key="3">
    <source>
        <dbReference type="Proteomes" id="UP001570511"/>
    </source>
</evidence>
<name>A0ABD5MBZ3_9EURY</name>
<feature type="transmembrane region" description="Helical" evidence="1">
    <location>
        <begin position="42"/>
        <end position="66"/>
    </location>
</feature>
<dbReference type="RefSeq" id="WP_372389724.1">
    <property type="nucleotide sequence ID" value="NZ_JBGNYA010000001.1"/>
</dbReference>
<gene>
    <name evidence="2" type="ORF">OS889_10540</name>
</gene>
<reference evidence="2 3" key="1">
    <citation type="submission" date="2024-08" db="EMBL/GenBank/DDBJ databases">
        <title>Halobellus sp. MBLA0158 whole genome sequence.</title>
        <authorList>
            <person name="Hwang C.Y."/>
            <person name="Cho E.-S."/>
            <person name="Seo M.-J."/>
        </authorList>
    </citation>
    <scope>NUCLEOTIDE SEQUENCE [LARGE SCALE GENOMIC DNA]</scope>
    <source>
        <strain evidence="2 3">MBLA0158</strain>
    </source>
</reference>
<comment type="caution">
    <text evidence="2">The sequence shown here is derived from an EMBL/GenBank/DDBJ whole genome shotgun (WGS) entry which is preliminary data.</text>
</comment>
<sequence length="141" mass="14497">MSPRSVLPDEFRPWYLLDAAAFVVGVGTWLRRSTSSAADLLALDPFALAVAAVSGLFAVFVLRVTLGNVWGYAAEYANAGGQWSDLPFLATIGSGAAAAVLTYAATTSLGAAAWAAFWTFVVVAALVGVAVQFAAGYGEAS</sequence>
<feature type="transmembrane region" description="Helical" evidence="1">
    <location>
        <begin position="86"/>
        <end position="105"/>
    </location>
</feature>
<dbReference type="Proteomes" id="UP001570511">
    <property type="component" value="Unassembled WGS sequence"/>
</dbReference>
<evidence type="ECO:0000256" key="1">
    <source>
        <dbReference type="SAM" id="Phobius"/>
    </source>
</evidence>
<accession>A0ABD5MBZ3</accession>